<evidence type="ECO:0000256" key="13">
    <source>
        <dbReference type="SAM" id="SignalP"/>
    </source>
</evidence>
<dbReference type="Proteomes" id="UP000196880">
    <property type="component" value="Unassembled WGS sequence"/>
</dbReference>
<keyword evidence="4 11" id="KW-1134">Transmembrane beta strand</keyword>
<comment type="subcellular location">
    <subcellularLocation>
        <location evidence="1 11">Cell outer membrane</location>
        <topology evidence="1 11">Multi-pass membrane protein</topology>
    </subcellularLocation>
</comment>
<keyword evidence="8 11" id="KW-0472">Membrane</keyword>
<feature type="domain" description="TonB-dependent receptor-like beta-barrel" evidence="14">
    <location>
        <begin position="215"/>
        <end position="622"/>
    </location>
</feature>
<dbReference type="PANTHER" id="PTHR30069:SF29">
    <property type="entry name" value="HEMOGLOBIN AND HEMOGLOBIN-HAPTOGLOBIN-BINDING PROTEIN 1-RELATED"/>
    <property type="match status" value="1"/>
</dbReference>
<evidence type="ECO:0000259" key="15">
    <source>
        <dbReference type="Pfam" id="PF07715"/>
    </source>
</evidence>
<dbReference type="GO" id="GO:0044718">
    <property type="term" value="P:siderophore transmembrane transport"/>
    <property type="evidence" value="ECO:0007669"/>
    <property type="project" value="TreeGrafter"/>
</dbReference>
<evidence type="ECO:0000256" key="9">
    <source>
        <dbReference type="ARBA" id="ARBA00023170"/>
    </source>
</evidence>
<accession>A0A210RYF5</accession>
<feature type="signal peptide" evidence="13">
    <location>
        <begin position="1"/>
        <end position="22"/>
    </location>
</feature>
<evidence type="ECO:0000313" key="16">
    <source>
        <dbReference type="EMBL" id="OWF66026.1"/>
    </source>
</evidence>
<keyword evidence="3 11" id="KW-0813">Transport</keyword>
<keyword evidence="5 11" id="KW-0812">Transmembrane</keyword>
<dbReference type="GO" id="GO:0015344">
    <property type="term" value="F:siderophore uptake transmembrane transporter activity"/>
    <property type="evidence" value="ECO:0007669"/>
    <property type="project" value="TreeGrafter"/>
</dbReference>
<evidence type="ECO:0000256" key="6">
    <source>
        <dbReference type="ARBA" id="ARBA00022729"/>
    </source>
</evidence>
<comment type="similarity">
    <text evidence="2 11 12">Belongs to the TonB-dependent receptor family.</text>
</comment>
<reference evidence="16 17" key="1">
    <citation type="submission" date="2017-03" db="EMBL/GenBank/DDBJ databases">
        <title>New species Polynucleobacter sp. MWH-EgelM1-30-B4.</title>
        <authorList>
            <person name="Hahn M.W."/>
        </authorList>
    </citation>
    <scope>NUCLEOTIDE SEQUENCE [LARGE SCALE GENOMIC DNA]</scope>
    <source>
        <strain evidence="16 17">MWH-EgelM1-30-B4</strain>
    </source>
</reference>
<evidence type="ECO:0000259" key="14">
    <source>
        <dbReference type="Pfam" id="PF00593"/>
    </source>
</evidence>
<dbReference type="Pfam" id="PF00593">
    <property type="entry name" value="TonB_dep_Rec_b-barrel"/>
    <property type="match status" value="1"/>
</dbReference>
<dbReference type="PROSITE" id="PS52016">
    <property type="entry name" value="TONB_DEPENDENT_REC_3"/>
    <property type="match status" value="1"/>
</dbReference>
<evidence type="ECO:0000256" key="3">
    <source>
        <dbReference type="ARBA" id="ARBA00022448"/>
    </source>
</evidence>
<dbReference type="Gene3D" id="2.40.170.20">
    <property type="entry name" value="TonB-dependent receptor, beta-barrel domain"/>
    <property type="match status" value="1"/>
</dbReference>
<feature type="chain" id="PRO_5013278870" evidence="13">
    <location>
        <begin position="23"/>
        <end position="648"/>
    </location>
</feature>
<evidence type="ECO:0000256" key="11">
    <source>
        <dbReference type="PROSITE-ProRule" id="PRU01360"/>
    </source>
</evidence>
<dbReference type="SUPFAM" id="SSF56935">
    <property type="entry name" value="Porins"/>
    <property type="match status" value="1"/>
</dbReference>
<evidence type="ECO:0000256" key="8">
    <source>
        <dbReference type="ARBA" id="ARBA00023136"/>
    </source>
</evidence>
<evidence type="ECO:0000256" key="7">
    <source>
        <dbReference type="ARBA" id="ARBA00023077"/>
    </source>
</evidence>
<keyword evidence="10 11" id="KW-0998">Cell outer membrane</keyword>
<evidence type="ECO:0000256" key="4">
    <source>
        <dbReference type="ARBA" id="ARBA00022452"/>
    </source>
</evidence>
<dbReference type="PANTHER" id="PTHR30069">
    <property type="entry name" value="TONB-DEPENDENT OUTER MEMBRANE RECEPTOR"/>
    <property type="match status" value="1"/>
</dbReference>
<evidence type="ECO:0000256" key="12">
    <source>
        <dbReference type="RuleBase" id="RU003357"/>
    </source>
</evidence>
<keyword evidence="17" id="KW-1185">Reference proteome</keyword>
<dbReference type="Pfam" id="PF07715">
    <property type="entry name" value="Plug"/>
    <property type="match status" value="1"/>
</dbReference>
<name>A0A210RYF5_9BURK</name>
<protein>
    <submittedName>
        <fullName evidence="16">Ligand-gated channel</fullName>
    </submittedName>
</protein>
<proteinExistence type="inferred from homology"/>
<keyword evidence="9" id="KW-0675">Receptor</keyword>
<keyword evidence="7 12" id="KW-0798">TonB box</keyword>
<dbReference type="OrthoDB" id="98353at2"/>
<evidence type="ECO:0000256" key="1">
    <source>
        <dbReference type="ARBA" id="ARBA00004571"/>
    </source>
</evidence>
<sequence length="648" mass="70229">MKLYKTKLALATSLIVASNVYAQNLPNVIVTAKPDVAEIEIDRFSSTSAVITDETLRDLHASDLSSALRNTPGTQITRYNPVGSFGGDQGGSIFIRGMGLSRPGSEIKTYIDNVPMYMPVWGHALLDLLPVNGMKDITIYKSPQPQINGNNFASINLNTKTAGPNNGVSGNARVSYGSYNTMIEQVDLAGRSNDVDFSLAQGFSKSNGARTNSSGQLANIMGSAGFKIDQNWKIGISGMALNNTAKDPGNNTLPSPVIAPTYDSNAQMVTAFAKHNYDSVEGEFRIYSNTGNGNLNNDLVSGGWGNSYNNFTMQGLRWKESITPWQGGNVLLGLDYDSSSGSVTSTPAFNGALSSTTTKTTLPTYKLMSPYMGVSHSFMMNNKWSLVPSAGVRNYQNNQYASKTAPYGGISLVSDVATIFFNASQGINYPGMEGPALQASIPVNWANQSWKNLSAEEMTHMELGGKFFIDKKTRVDTSLFQDTIKNRSVFTIADGPPFPPSATWSTYGQYTMQGVELSAQREFIPELTVFGGWTYLNNNSVANLPYVPQNAFNAAITGYLGKFRLSVDAQYQTSFYSQTLSRNTSSTNTTLVNGSTVANARVSYPIPELGKKGEVFVMVENIFNQQYSYRQGYPMPGTWGSVGLSASF</sequence>
<evidence type="ECO:0000256" key="2">
    <source>
        <dbReference type="ARBA" id="ARBA00009810"/>
    </source>
</evidence>
<evidence type="ECO:0000313" key="17">
    <source>
        <dbReference type="Proteomes" id="UP000196880"/>
    </source>
</evidence>
<organism evidence="16 17">
    <name type="scientific">Polynucleobacter hirudinilacicola</name>
    <dbReference type="NCBI Taxonomy" id="1743166"/>
    <lineage>
        <taxon>Bacteria</taxon>
        <taxon>Pseudomonadati</taxon>
        <taxon>Pseudomonadota</taxon>
        <taxon>Betaproteobacteria</taxon>
        <taxon>Burkholderiales</taxon>
        <taxon>Burkholderiaceae</taxon>
        <taxon>Polynucleobacter</taxon>
    </lineage>
</organism>
<dbReference type="AlphaFoldDB" id="A0A210RYF5"/>
<dbReference type="Gene3D" id="2.170.130.10">
    <property type="entry name" value="TonB-dependent receptor, plug domain"/>
    <property type="match status" value="1"/>
</dbReference>
<gene>
    <name evidence="16" type="ORF">B6A14_09795</name>
</gene>
<dbReference type="InterPro" id="IPR000531">
    <property type="entry name" value="Beta-barrel_TonB"/>
</dbReference>
<keyword evidence="6 13" id="KW-0732">Signal</keyword>
<evidence type="ECO:0000256" key="10">
    <source>
        <dbReference type="ARBA" id="ARBA00023237"/>
    </source>
</evidence>
<dbReference type="InterPro" id="IPR039426">
    <property type="entry name" value="TonB-dep_rcpt-like"/>
</dbReference>
<dbReference type="InterPro" id="IPR012910">
    <property type="entry name" value="Plug_dom"/>
</dbReference>
<dbReference type="InterPro" id="IPR037066">
    <property type="entry name" value="Plug_dom_sf"/>
</dbReference>
<dbReference type="RefSeq" id="WP_087910259.1">
    <property type="nucleotide sequence ID" value="NZ_NAIA01000003.1"/>
</dbReference>
<dbReference type="GO" id="GO:0009279">
    <property type="term" value="C:cell outer membrane"/>
    <property type="evidence" value="ECO:0007669"/>
    <property type="project" value="UniProtKB-SubCell"/>
</dbReference>
<evidence type="ECO:0000256" key="5">
    <source>
        <dbReference type="ARBA" id="ARBA00022692"/>
    </source>
</evidence>
<dbReference type="EMBL" id="NAIA01000003">
    <property type="protein sequence ID" value="OWF66026.1"/>
    <property type="molecule type" value="Genomic_DNA"/>
</dbReference>
<comment type="caution">
    <text evidence="16">The sequence shown here is derived from an EMBL/GenBank/DDBJ whole genome shotgun (WGS) entry which is preliminary data.</text>
</comment>
<feature type="domain" description="TonB-dependent receptor plug" evidence="15">
    <location>
        <begin position="46"/>
        <end position="151"/>
    </location>
</feature>
<dbReference type="InterPro" id="IPR036942">
    <property type="entry name" value="Beta-barrel_TonB_sf"/>
</dbReference>